<evidence type="ECO:0000313" key="10">
    <source>
        <dbReference type="EMBL" id="CAJ1504075.1"/>
    </source>
</evidence>
<dbReference type="SMART" id="SM00062">
    <property type="entry name" value="PBPb"/>
    <property type="match status" value="1"/>
</dbReference>
<evidence type="ECO:0000256" key="4">
    <source>
        <dbReference type="ARBA" id="ARBA00022741"/>
    </source>
</evidence>
<keyword evidence="4 7" id="KW-0547">Nucleotide-binding</keyword>
<dbReference type="SUPFAM" id="SSF53850">
    <property type="entry name" value="Periplasmic binding protein-like II"/>
    <property type="match status" value="1"/>
</dbReference>
<dbReference type="InterPro" id="IPR001638">
    <property type="entry name" value="Solute-binding_3/MltF_N"/>
</dbReference>
<evidence type="ECO:0000256" key="1">
    <source>
        <dbReference type="ARBA" id="ARBA00012513"/>
    </source>
</evidence>
<proteinExistence type="predicted"/>
<name>A0ABM9LSL0_9MYCO</name>
<organism evidence="10 11">
    <name type="scientific">[Mycobacterium] burgundiense</name>
    <dbReference type="NCBI Taxonomy" id="3064286"/>
    <lineage>
        <taxon>Bacteria</taxon>
        <taxon>Bacillati</taxon>
        <taxon>Actinomycetota</taxon>
        <taxon>Actinomycetes</taxon>
        <taxon>Mycobacteriales</taxon>
        <taxon>Mycobacteriaceae</taxon>
        <taxon>Mycolicibacterium</taxon>
    </lineage>
</organism>
<evidence type="ECO:0000259" key="9">
    <source>
        <dbReference type="PROSITE" id="PS50011"/>
    </source>
</evidence>
<dbReference type="Pfam" id="PF00497">
    <property type="entry name" value="SBP_bac_3"/>
    <property type="match status" value="1"/>
</dbReference>
<evidence type="ECO:0000256" key="7">
    <source>
        <dbReference type="PROSITE-ProRule" id="PRU10141"/>
    </source>
</evidence>
<dbReference type="InterPro" id="IPR008271">
    <property type="entry name" value="Ser/Thr_kinase_AS"/>
</dbReference>
<dbReference type="Gene3D" id="3.30.200.20">
    <property type="entry name" value="Phosphorylase Kinase, domain 1"/>
    <property type="match status" value="1"/>
</dbReference>
<dbReference type="Gene3D" id="3.40.190.10">
    <property type="entry name" value="Periplasmic binding protein-like II"/>
    <property type="match status" value="2"/>
</dbReference>
<keyword evidence="3" id="KW-0808">Transferase</keyword>
<reference evidence="10 11" key="1">
    <citation type="submission" date="2023-08" db="EMBL/GenBank/DDBJ databases">
        <authorList>
            <person name="Folkvardsen B D."/>
            <person name="Norman A."/>
        </authorList>
    </citation>
    <scope>NUCLEOTIDE SEQUENCE [LARGE SCALE GENOMIC DNA]</scope>
    <source>
        <strain evidence="10 11">Mu0053</strain>
    </source>
</reference>
<dbReference type="Gene3D" id="1.10.510.10">
    <property type="entry name" value="Transferase(Phosphotransferase) domain 1"/>
    <property type="match status" value="1"/>
</dbReference>
<dbReference type="PANTHER" id="PTHR43289">
    <property type="entry name" value="MITOGEN-ACTIVATED PROTEIN KINASE KINASE KINASE 20-RELATED"/>
    <property type="match status" value="1"/>
</dbReference>
<keyword evidence="6 7" id="KW-0067">ATP-binding</keyword>
<dbReference type="InterPro" id="IPR000719">
    <property type="entry name" value="Prot_kinase_dom"/>
</dbReference>
<evidence type="ECO:0000256" key="8">
    <source>
        <dbReference type="SAM" id="MobiDB-lite"/>
    </source>
</evidence>
<sequence>MDTTSAEPEHFGHYELLELLGRGGMGEVYRARDSKTDRIVALKLLPLHLARDAVFQRRFRREAQAAAGVNDPHVVPIHGYGEIDGRLYLDMRLIEGLTLAAILSRRAAPLGSELATVVVEQVGSALDAAHQVGLVHRDVKPSNILISEREFVYLIDFGLARTTTEPGVTTAGNTLGTLAYMAPERFHGGPSDPRSDVYALTCVLYECLTGNRPYPSDSLEQQIAGHMVAPPPRPSDADPALAAFDEVIAKGMAKDPADRYASVSALAVAARRAVNQPKIRPTRRTERSTHRASRPRPLSRRRVLVAAVTGVLVASVCTFGAWQLRGVSDERTRAANVAESTAPVAVELPDGAVAAIAETVPADIRATGRLVIGVNVPYAPNEFRDSYGELVGFDVDLMDAVARTLGLTPDYRETAFDAIMSSVVGGSFNVGMSSVTDTKARERMVDFVNYFSAGTLWAQRPGAGIDPDDACGLRVGVAYGVIQETEEIPAKNQACLAAGRPPIEKVAFTRQDDLTAALIAGDVDAMSADSPVTGFAVKTSGGALETAGEVFDAGLYGWPVPKGSELGEALRLALEHVMSTGEYRTIATMWGVELGMIDQPQINGATR</sequence>
<dbReference type="SMART" id="SM00220">
    <property type="entry name" value="S_TKc"/>
    <property type="match status" value="1"/>
</dbReference>
<evidence type="ECO:0000256" key="5">
    <source>
        <dbReference type="ARBA" id="ARBA00022777"/>
    </source>
</evidence>
<dbReference type="CDD" id="cd14014">
    <property type="entry name" value="STKc_PknB_like"/>
    <property type="match status" value="1"/>
</dbReference>
<dbReference type="InterPro" id="IPR011009">
    <property type="entry name" value="Kinase-like_dom_sf"/>
</dbReference>
<dbReference type="EC" id="2.7.11.1" evidence="1"/>
<dbReference type="PROSITE" id="PS00107">
    <property type="entry name" value="PROTEIN_KINASE_ATP"/>
    <property type="match status" value="1"/>
</dbReference>
<protein>
    <recommendedName>
        <fullName evidence="1">non-specific serine/threonine protein kinase</fullName>
        <ecNumber evidence="1">2.7.11.1</ecNumber>
    </recommendedName>
</protein>
<keyword evidence="2" id="KW-0723">Serine/threonine-protein kinase</keyword>
<dbReference type="InterPro" id="IPR017441">
    <property type="entry name" value="Protein_kinase_ATP_BS"/>
</dbReference>
<dbReference type="Proteomes" id="UP001190465">
    <property type="component" value="Chromosome"/>
</dbReference>
<evidence type="ECO:0000256" key="6">
    <source>
        <dbReference type="ARBA" id="ARBA00022840"/>
    </source>
</evidence>
<keyword evidence="11" id="KW-1185">Reference proteome</keyword>
<dbReference type="SUPFAM" id="SSF56112">
    <property type="entry name" value="Protein kinase-like (PK-like)"/>
    <property type="match status" value="1"/>
</dbReference>
<gene>
    <name evidence="10" type="ORF">MU0053_002595</name>
</gene>
<dbReference type="Pfam" id="PF00069">
    <property type="entry name" value="Pkinase"/>
    <property type="match status" value="1"/>
</dbReference>
<dbReference type="GO" id="GO:0016301">
    <property type="term" value="F:kinase activity"/>
    <property type="evidence" value="ECO:0007669"/>
    <property type="project" value="UniProtKB-KW"/>
</dbReference>
<accession>A0ABM9LSL0</accession>
<keyword evidence="5 10" id="KW-0418">Kinase</keyword>
<dbReference type="PROSITE" id="PS50011">
    <property type="entry name" value="PROTEIN_KINASE_DOM"/>
    <property type="match status" value="1"/>
</dbReference>
<evidence type="ECO:0000256" key="2">
    <source>
        <dbReference type="ARBA" id="ARBA00022527"/>
    </source>
</evidence>
<dbReference type="PROSITE" id="PS00108">
    <property type="entry name" value="PROTEIN_KINASE_ST"/>
    <property type="match status" value="1"/>
</dbReference>
<evidence type="ECO:0000256" key="3">
    <source>
        <dbReference type="ARBA" id="ARBA00022679"/>
    </source>
</evidence>
<dbReference type="PANTHER" id="PTHR43289:SF6">
    <property type="entry name" value="SERINE_THREONINE-PROTEIN KINASE NEKL-3"/>
    <property type="match status" value="1"/>
</dbReference>
<dbReference type="RefSeq" id="WP_308478050.1">
    <property type="nucleotide sequence ID" value="NZ_OY726397.1"/>
</dbReference>
<dbReference type="CDD" id="cd01004">
    <property type="entry name" value="PBP2_MidA_like"/>
    <property type="match status" value="1"/>
</dbReference>
<evidence type="ECO:0000313" key="11">
    <source>
        <dbReference type="Proteomes" id="UP001190465"/>
    </source>
</evidence>
<feature type="region of interest" description="Disordered" evidence="8">
    <location>
        <begin position="275"/>
        <end position="298"/>
    </location>
</feature>
<dbReference type="EMBL" id="OY726397">
    <property type="protein sequence ID" value="CAJ1504075.1"/>
    <property type="molecule type" value="Genomic_DNA"/>
</dbReference>
<feature type="binding site" evidence="7">
    <location>
        <position position="43"/>
    </location>
    <ligand>
        <name>ATP</name>
        <dbReference type="ChEBI" id="CHEBI:30616"/>
    </ligand>
</feature>
<feature type="domain" description="Protein kinase" evidence="9">
    <location>
        <begin position="14"/>
        <end position="279"/>
    </location>
</feature>